<dbReference type="EMBL" id="LVLJ01000898">
    <property type="protein sequence ID" value="OAE32056.1"/>
    <property type="molecule type" value="Genomic_DNA"/>
</dbReference>
<dbReference type="Proteomes" id="UP000077202">
    <property type="component" value="Unassembled WGS sequence"/>
</dbReference>
<protein>
    <submittedName>
        <fullName evidence="2">Uncharacterized protein</fullName>
    </submittedName>
</protein>
<proteinExistence type="predicted"/>
<accession>A0A176WIP4</accession>
<evidence type="ECO:0000313" key="2">
    <source>
        <dbReference type="EMBL" id="OAE32056.1"/>
    </source>
</evidence>
<dbReference type="AlphaFoldDB" id="A0A176WIP4"/>
<evidence type="ECO:0000256" key="1">
    <source>
        <dbReference type="SAM" id="MobiDB-lite"/>
    </source>
</evidence>
<keyword evidence="3" id="KW-1185">Reference proteome</keyword>
<organism evidence="2 3">
    <name type="scientific">Marchantia polymorpha subsp. ruderalis</name>
    <dbReference type="NCBI Taxonomy" id="1480154"/>
    <lineage>
        <taxon>Eukaryota</taxon>
        <taxon>Viridiplantae</taxon>
        <taxon>Streptophyta</taxon>
        <taxon>Embryophyta</taxon>
        <taxon>Marchantiophyta</taxon>
        <taxon>Marchantiopsida</taxon>
        <taxon>Marchantiidae</taxon>
        <taxon>Marchantiales</taxon>
        <taxon>Marchantiaceae</taxon>
        <taxon>Marchantia</taxon>
    </lineage>
</organism>
<reference evidence="2" key="1">
    <citation type="submission" date="2016-03" db="EMBL/GenBank/DDBJ databases">
        <title>Mechanisms controlling the formation of the plant cell surface in tip-growing cells are functionally conserved among land plants.</title>
        <authorList>
            <person name="Honkanen S."/>
            <person name="Jones V.A."/>
            <person name="Morieri G."/>
            <person name="Champion C."/>
            <person name="Hetherington A.J."/>
            <person name="Kelly S."/>
            <person name="Saint-Marcoux D."/>
            <person name="Proust H."/>
            <person name="Prescott H."/>
            <person name="Dolan L."/>
        </authorList>
    </citation>
    <scope>NUCLEOTIDE SEQUENCE [LARGE SCALE GENOMIC DNA]</scope>
    <source>
        <tissue evidence="2">Whole gametophyte</tissue>
    </source>
</reference>
<sequence length="163" mass="18164">MSSSYEKVRGGKLTFKGGLGLGPEKKISKKKKIKQPAKAEGDEENALVAAGDAIENDGAEPKVEQESDGKQQPIAEIDTGTGHAPDGKKSKKYEELFPVETRRFGYVVPTEESREAALNERVKKKADRYCKLNSIPVEILRISFKERFFKWFFLNSVSGLENP</sequence>
<feature type="region of interest" description="Disordered" evidence="1">
    <location>
        <begin position="1"/>
        <end position="92"/>
    </location>
</feature>
<evidence type="ECO:0000313" key="3">
    <source>
        <dbReference type="Proteomes" id="UP000077202"/>
    </source>
</evidence>
<gene>
    <name evidence="2" type="ORF">AXG93_2278s1360</name>
</gene>
<feature type="compositionally biased region" description="Basic and acidic residues" evidence="1">
    <location>
        <begin position="59"/>
        <end position="69"/>
    </location>
</feature>
<name>A0A176WIP4_MARPO</name>
<comment type="caution">
    <text evidence="2">The sequence shown here is derived from an EMBL/GenBank/DDBJ whole genome shotgun (WGS) entry which is preliminary data.</text>
</comment>